<dbReference type="Proteomes" id="UP000014018">
    <property type="component" value="Unassembled WGS sequence"/>
</dbReference>
<evidence type="ECO:0000313" key="2">
    <source>
        <dbReference type="EMBL" id="EOO33006.1"/>
    </source>
</evidence>
<feature type="domain" description="Glycosyl transferase family 1" evidence="1">
    <location>
        <begin position="200"/>
        <end position="346"/>
    </location>
</feature>
<dbReference type="Pfam" id="PF00534">
    <property type="entry name" value="Glycos_transf_1"/>
    <property type="match status" value="1"/>
</dbReference>
<proteinExistence type="predicted"/>
<dbReference type="PANTHER" id="PTHR12526">
    <property type="entry name" value="GLYCOSYLTRANSFERASE"/>
    <property type="match status" value="1"/>
</dbReference>
<dbReference type="EMBL" id="AHFB01000062">
    <property type="protein sequence ID" value="EOO33006.1"/>
    <property type="molecule type" value="Genomic_DNA"/>
</dbReference>
<dbReference type="RefSeq" id="WP_016111000.1">
    <property type="nucleotide sequence ID" value="NZ_KB976184.1"/>
</dbReference>
<dbReference type="GO" id="GO:0016757">
    <property type="term" value="F:glycosyltransferase activity"/>
    <property type="evidence" value="ECO:0007669"/>
    <property type="project" value="InterPro"/>
</dbReference>
<comment type="caution">
    <text evidence="2">The sequence shown here is derived from an EMBL/GenBank/DDBJ whole genome shotgun (WGS) entry which is preliminary data.</text>
</comment>
<dbReference type="InterPro" id="IPR001296">
    <property type="entry name" value="Glyco_trans_1"/>
</dbReference>
<evidence type="ECO:0000313" key="3">
    <source>
        <dbReference type="Proteomes" id="UP000014018"/>
    </source>
</evidence>
<gene>
    <name evidence="2" type="ORF">IIU_03531</name>
</gene>
<dbReference type="SUPFAM" id="SSF53756">
    <property type="entry name" value="UDP-Glycosyltransferase/glycogen phosphorylase"/>
    <property type="match status" value="1"/>
</dbReference>
<protein>
    <recommendedName>
        <fullName evidence="1">Glycosyl transferase family 1 domain-containing protein</fullName>
    </recommendedName>
</protein>
<dbReference type="CDD" id="cd03811">
    <property type="entry name" value="GT4_GT28_WabH-like"/>
    <property type="match status" value="1"/>
</dbReference>
<evidence type="ECO:0000259" key="1">
    <source>
        <dbReference type="Pfam" id="PF00534"/>
    </source>
</evidence>
<dbReference type="PANTHER" id="PTHR12526:SF630">
    <property type="entry name" value="GLYCOSYLTRANSFERASE"/>
    <property type="match status" value="1"/>
</dbReference>
<reference evidence="2 3" key="1">
    <citation type="submission" date="2012-12" db="EMBL/GenBank/DDBJ databases">
        <title>The Genome Sequence of Bacillus cereus VD133.</title>
        <authorList>
            <consortium name="The Broad Institute Genome Sequencing Platform"/>
            <consortium name="The Broad Institute Genome Sequencing Center for Infectious Disease"/>
            <person name="Feldgarden M."/>
            <person name="Van der Auwera G.A."/>
            <person name="Mahillon J."/>
            <person name="Duprez V."/>
            <person name="Timmery S."/>
            <person name="Mattelet C."/>
            <person name="Dierick K."/>
            <person name="Sun M."/>
            <person name="Yu Z."/>
            <person name="Zhu L."/>
            <person name="Hu X."/>
            <person name="Shank E.B."/>
            <person name="Swiecicka I."/>
            <person name="Hansen B.M."/>
            <person name="Andrup L."/>
            <person name="Walker B."/>
            <person name="Young S.K."/>
            <person name="Zeng Q."/>
            <person name="Gargeya S."/>
            <person name="Fitzgerald M."/>
            <person name="Haas B."/>
            <person name="Abouelleil A."/>
            <person name="Alvarado L."/>
            <person name="Arachchi H.M."/>
            <person name="Berlin A.M."/>
            <person name="Chapman S.B."/>
            <person name="Dewar J."/>
            <person name="Goldberg J."/>
            <person name="Griggs A."/>
            <person name="Gujja S."/>
            <person name="Hansen M."/>
            <person name="Howarth C."/>
            <person name="Imamovic A."/>
            <person name="Larimer J."/>
            <person name="McCowan C."/>
            <person name="Murphy C."/>
            <person name="Neiman D."/>
            <person name="Pearson M."/>
            <person name="Priest M."/>
            <person name="Roberts A."/>
            <person name="Saif S."/>
            <person name="Shea T."/>
            <person name="Sisk P."/>
            <person name="Sykes S."/>
            <person name="Wortman J."/>
            <person name="Nusbaum C."/>
            <person name="Birren B."/>
        </authorList>
    </citation>
    <scope>NUCLEOTIDE SEQUENCE [LARGE SCALE GENOMIC DNA]</scope>
    <source>
        <strain evidence="2 3">VD133</strain>
    </source>
</reference>
<dbReference type="Gene3D" id="3.40.50.2000">
    <property type="entry name" value="Glycogen Phosphorylase B"/>
    <property type="match status" value="2"/>
</dbReference>
<sequence>MKNILFVIPYLGGGGAERVLIDLINTLNKKYIYNITIFTIGSGILDDQLDKEIRHVKLFNVDLANQDIISKIKIRLILKLLKILSPSKMRKFISIFLKESFDIEVAFLEGFPIKFVSQSSAMKIGWIHTDLKRFNYCRAYFKNKINELDTYSSMNKLIFVSETSKVGYLEYFEGIRNQDNLYVLKNILNIERIMSLSKEEIEFDFKYICSVGRLSEEKGFDRLIESYYKLKKEGEIGDLKLLIIGSGKDKNKLNELVRKLKLEEYIIFVPFSKNPYKYIKNSEFFVSSSRVEGYPTVVLEALVLKKIVVATDTGASSILNNGEFGLVVSNNTDGIIKGIKEVMDRNSVYARKALLGEKMVLNENKEKLERIIEVINGYKM</sequence>
<organism evidence="2 3">
    <name type="scientific">Bacillus cereus VD133</name>
    <dbReference type="NCBI Taxonomy" id="1053233"/>
    <lineage>
        <taxon>Bacteria</taxon>
        <taxon>Bacillati</taxon>
        <taxon>Bacillota</taxon>
        <taxon>Bacilli</taxon>
        <taxon>Bacillales</taxon>
        <taxon>Bacillaceae</taxon>
        <taxon>Bacillus</taxon>
        <taxon>Bacillus cereus group</taxon>
    </lineage>
</organism>
<name>A0A9W5PQS7_BACCE</name>
<dbReference type="AlphaFoldDB" id="A0A9W5PQS7"/>
<accession>A0A9W5PQS7</accession>